<organism evidence="1 2">
    <name type="scientific">Hymenobacter nitidus</name>
    <dbReference type="NCBI Taxonomy" id="2880929"/>
    <lineage>
        <taxon>Bacteria</taxon>
        <taxon>Pseudomonadati</taxon>
        <taxon>Bacteroidota</taxon>
        <taxon>Cytophagia</taxon>
        <taxon>Cytophagales</taxon>
        <taxon>Hymenobacteraceae</taxon>
        <taxon>Hymenobacter</taxon>
    </lineage>
</organism>
<proteinExistence type="predicted"/>
<reference evidence="1" key="1">
    <citation type="submission" date="2021-10" db="EMBL/GenBank/DDBJ databases">
        <authorList>
            <person name="Dean J.D."/>
            <person name="Kim M.K."/>
            <person name="Newey C.N."/>
            <person name="Stoker T.S."/>
            <person name="Thompson D.W."/>
            <person name="Grose J.H."/>
        </authorList>
    </citation>
    <scope>NUCLEOTIDE SEQUENCE</scope>
    <source>
        <strain evidence="1">BT635</strain>
    </source>
</reference>
<dbReference type="Proteomes" id="UP001165297">
    <property type="component" value="Unassembled WGS sequence"/>
</dbReference>
<protein>
    <submittedName>
        <fullName evidence="1">PIG-L family deacetylase</fullName>
    </submittedName>
</protein>
<evidence type="ECO:0000313" key="1">
    <source>
        <dbReference type="EMBL" id="MCB2379380.1"/>
    </source>
</evidence>
<name>A0ABS8AG08_9BACT</name>
<dbReference type="PANTHER" id="PTHR12993:SF29">
    <property type="entry name" value="BLR3841 PROTEIN"/>
    <property type="match status" value="1"/>
</dbReference>
<dbReference type="Pfam" id="PF02585">
    <property type="entry name" value="PIG-L"/>
    <property type="match status" value="1"/>
</dbReference>
<sequence>MPDFTPLDFTTLPLKDADFAASLGPTVVIIPHPDDESLGCGGLLALLAQAGLPVWCLLISDGRMSHPHSVKFPPAARQALREQELRDALRKLGLDSHLLHTLALPDGSVPGPEQATGAAAVGEIRRFLRQAGAQTILCPWRRDPHPDHRATSQLVQAALQELPQPPRLLEYLVWAWERAAPADLPRPDEVVGWRLDIRPVLAQKQRAIAAHHSQLTNLIDDDPGGFQLSEQMLAHFAQPFEVYLDSR</sequence>
<dbReference type="PANTHER" id="PTHR12993">
    <property type="entry name" value="N-ACETYLGLUCOSAMINYL-PHOSPHATIDYLINOSITOL DE-N-ACETYLASE-RELATED"/>
    <property type="match status" value="1"/>
</dbReference>
<dbReference type="RefSeq" id="WP_226188199.1">
    <property type="nucleotide sequence ID" value="NZ_JAJADQ010000009.1"/>
</dbReference>
<dbReference type="Gene3D" id="3.40.50.10320">
    <property type="entry name" value="LmbE-like"/>
    <property type="match status" value="1"/>
</dbReference>
<dbReference type="InterPro" id="IPR003737">
    <property type="entry name" value="GlcNAc_PI_deacetylase-related"/>
</dbReference>
<gene>
    <name evidence="1" type="ORF">LGH70_17410</name>
</gene>
<dbReference type="EMBL" id="JAJADQ010000009">
    <property type="protein sequence ID" value="MCB2379380.1"/>
    <property type="molecule type" value="Genomic_DNA"/>
</dbReference>
<dbReference type="InterPro" id="IPR024078">
    <property type="entry name" value="LmbE-like_dom_sf"/>
</dbReference>
<comment type="caution">
    <text evidence="1">The sequence shown here is derived from an EMBL/GenBank/DDBJ whole genome shotgun (WGS) entry which is preliminary data.</text>
</comment>
<dbReference type="SUPFAM" id="SSF102588">
    <property type="entry name" value="LmbE-like"/>
    <property type="match status" value="1"/>
</dbReference>
<evidence type="ECO:0000313" key="2">
    <source>
        <dbReference type="Proteomes" id="UP001165297"/>
    </source>
</evidence>
<accession>A0ABS8AG08</accession>
<keyword evidence="2" id="KW-1185">Reference proteome</keyword>